<reference evidence="5 6" key="1">
    <citation type="submission" date="2020-06" db="EMBL/GenBank/DDBJ databases">
        <authorList>
            <person name="Criscuolo A."/>
        </authorList>
    </citation>
    <scope>NUCLEOTIDE SEQUENCE [LARGE SCALE GENOMIC DNA]</scope>
    <source>
        <strain evidence="5">PXU-55</strain>
    </source>
</reference>
<dbReference type="Gene3D" id="2.30.38.10">
    <property type="entry name" value="Luciferase, Domain 3"/>
    <property type="match status" value="2"/>
</dbReference>
<dbReference type="InterPro" id="IPR036736">
    <property type="entry name" value="ACP-like_sf"/>
</dbReference>
<keyword evidence="2" id="KW-0596">Phosphopantetheine</keyword>
<dbReference type="InterPro" id="IPR009081">
    <property type="entry name" value="PP-bd_ACP"/>
</dbReference>
<dbReference type="Proteomes" id="UP000533639">
    <property type="component" value="Unassembled WGS sequence"/>
</dbReference>
<dbReference type="InterPro" id="IPR045851">
    <property type="entry name" value="AMP-bd_C_sf"/>
</dbReference>
<organism evidence="5 6">
    <name type="scientific">Flavobacterium panici</name>
    <dbReference type="NCBI Taxonomy" id="2654843"/>
    <lineage>
        <taxon>Bacteria</taxon>
        <taxon>Pseudomonadati</taxon>
        <taxon>Bacteroidota</taxon>
        <taxon>Flavobacteriia</taxon>
        <taxon>Flavobacteriales</taxon>
        <taxon>Flavobacteriaceae</taxon>
        <taxon>Flavobacterium</taxon>
    </lineage>
</organism>
<dbReference type="NCBIfam" id="NF003417">
    <property type="entry name" value="PRK04813.1"/>
    <property type="match status" value="2"/>
</dbReference>
<dbReference type="Gene3D" id="3.30.300.30">
    <property type="match status" value="2"/>
</dbReference>
<feature type="domain" description="Carrier" evidence="4">
    <location>
        <begin position="1058"/>
        <end position="1135"/>
    </location>
</feature>
<dbReference type="InterPro" id="IPR020806">
    <property type="entry name" value="PKS_PP-bd"/>
</dbReference>
<dbReference type="Pfam" id="PF00550">
    <property type="entry name" value="PP-binding"/>
    <property type="match status" value="2"/>
</dbReference>
<dbReference type="PANTHER" id="PTHR45527:SF1">
    <property type="entry name" value="FATTY ACID SYNTHASE"/>
    <property type="match status" value="1"/>
</dbReference>
<comment type="caution">
    <text evidence="5">The sequence shown here is derived from an EMBL/GenBank/DDBJ whole genome shotgun (WGS) entry which is preliminary data.</text>
</comment>
<evidence type="ECO:0000256" key="2">
    <source>
        <dbReference type="ARBA" id="ARBA00022450"/>
    </source>
</evidence>
<dbReference type="Gene3D" id="1.10.10.1830">
    <property type="entry name" value="Non-ribosomal peptide synthase, adenylation domain"/>
    <property type="match status" value="1"/>
</dbReference>
<name>A0A9N8J4Y5_9FLAO</name>
<dbReference type="Gene3D" id="3.30.559.30">
    <property type="entry name" value="Nonribosomal peptide synthetase, condensation domain"/>
    <property type="match status" value="2"/>
</dbReference>
<dbReference type="GO" id="GO:0005829">
    <property type="term" value="C:cytosol"/>
    <property type="evidence" value="ECO:0007669"/>
    <property type="project" value="TreeGrafter"/>
</dbReference>
<dbReference type="PANTHER" id="PTHR45527">
    <property type="entry name" value="NONRIBOSOMAL PEPTIDE SYNTHETASE"/>
    <property type="match status" value="1"/>
</dbReference>
<dbReference type="GO" id="GO:0003824">
    <property type="term" value="F:catalytic activity"/>
    <property type="evidence" value="ECO:0007669"/>
    <property type="project" value="InterPro"/>
</dbReference>
<dbReference type="GO" id="GO:0031177">
    <property type="term" value="F:phosphopantetheine binding"/>
    <property type="evidence" value="ECO:0007669"/>
    <property type="project" value="InterPro"/>
</dbReference>
<dbReference type="GO" id="GO:0043041">
    <property type="term" value="P:amino acid activation for nonribosomal peptide biosynthetic process"/>
    <property type="evidence" value="ECO:0007669"/>
    <property type="project" value="TreeGrafter"/>
</dbReference>
<feature type="domain" description="Carrier" evidence="4">
    <location>
        <begin position="2089"/>
        <end position="2166"/>
    </location>
</feature>
<keyword evidence="3" id="KW-0597">Phosphoprotein</keyword>
<keyword evidence="6" id="KW-1185">Reference proteome</keyword>
<dbReference type="Pfam" id="PF00501">
    <property type="entry name" value="AMP-binding"/>
    <property type="match status" value="2"/>
</dbReference>
<dbReference type="Gene3D" id="3.40.50.980">
    <property type="match status" value="4"/>
</dbReference>
<dbReference type="SUPFAM" id="SSF56801">
    <property type="entry name" value="Acetyl-CoA synthetase-like"/>
    <property type="match status" value="2"/>
</dbReference>
<dbReference type="InterPro" id="IPR000873">
    <property type="entry name" value="AMP-dep_synth/lig_dom"/>
</dbReference>
<dbReference type="CDD" id="cd05930">
    <property type="entry name" value="A_NRPS"/>
    <property type="match status" value="2"/>
</dbReference>
<evidence type="ECO:0000256" key="1">
    <source>
        <dbReference type="ARBA" id="ARBA00001957"/>
    </source>
</evidence>
<dbReference type="NCBIfam" id="TIGR01733">
    <property type="entry name" value="AA-adenyl-dom"/>
    <property type="match status" value="2"/>
</dbReference>
<evidence type="ECO:0000259" key="4">
    <source>
        <dbReference type="PROSITE" id="PS50075"/>
    </source>
</evidence>
<dbReference type="InterPro" id="IPR006162">
    <property type="entry name" value="Ppantetheine_attach_site"/>
</dbReference>
<dbReference type="SUPFAM" id="SSF52777">
    <property type="entry name" value="CoA-dependent acyltransferases"/>
    <property type="match status" value="4"/>
</dbReference>
<dbReference type="Gene3D" id="1.10.1200.10">
    <property type="entry name" value="ACP-like"/>
    <property type="match status" value="2"/>
</dbReference>
<accession>A0A9N8J4Y5</accession>
<protein>
    <submittedName>
        <fullName evidence="5">Tyrocidine synthase 2</fullName>
    </submittedName>
</protein>
<dbReference type="PROSITE" id="PS00455">
    <property type="entry name" value="AMP_BINDING"/>
    <property type="match status" value="1"/>
</dbReference>
<dbReference type="EMBL" id="CAIJDE010000049">
    <property type="protein sequence ID" value="CAC9975508.1"/>
    <property type="molecule type" value="Genomic_DNA"/>
</dbReference>
<gene>
    <name evidence="5" type="primary">tycB_1</name>
    <name evidence="5" type="ORF">FLAPXU55_03222</name>
</gene>
<dbReference type="InterPro" id="IPR010071">
    <property type="entry name" value="AA_adenyl_dom"/>
</dbReference>
<sequence>MKSNNIPEIIEFLKSDDITLFVKDSQLGIKSKKTTKLPEELLSIIKSNKEELITFLNSQKSNSLNQIKTVSDYGLPTTISNKRLKDFLELPVHQSKVANIYPLTPLQKGFLFHNLYDDNKAAYICQFHCDLKGVISRESFDKTWNYLLQQHTVLRTAIFGQDLDIPVQCVYDNVKLPVNELDYSSLSKEEFQSAFDKFLTADKEAGFDFEEAPLFRMTLIHLGENLTRFVFTHHHIILDGWSVQNIMRNFHAAYIQLETKGTLPELALDDFGSHLHHISNVNEAKGLSYWQSYLSDLTLPSYIPFVNDNTLRNKLFGNKKIEFTVSGSIKAFTKKHRITENTLLQGAWAYLLSKYTGNETVVFGATVLGRDSKEENIETKIGLYINTIPVCSTLKRDIKISDWLQELQKEHTIGREEYGHLALSDIETQSNLRGSLFDTIISFQNYPEAASQSEFKEKLQVENIEGIESTNYTISLIVYSSLDKLNITLKYNNEFVSDEMILKIKGHLEVVLESFLRDVEQVKDLNYLTKDEEKQLVAGFNNTKREYVKDQSIIDVFSQQAALHPERTALVFGSKEITYKELDMRSNQVAQYLVSQGVIPGNIVGLLFDRSWEMIVGILGVLKVGAGYLPLDPNLPEKRIEYMLDQSRATFLLSQQQYLDEYAAYLPVQAMDSPKISSQITSNVAVKTLATDLAYCIFTSGSTGKPKGVMMNHGSVINLVNGLNELVYQPYEDKVLRVALLASYVFDASVQQIFGSLLQGHSLYILDEESRKDGVKLLSFYNKNSIDLSDGTPTHLRLLVNSLEENSTLNSLSSWILAGEVLSKDLVNTFHLKLGLNTQLFNFYGPTETCVDSTSYKVDPKKLDQYTTIPIGKPMPNERVYVTDNHGSLVPQGIIGELCIAGNGLAQRYIGDQSLTSEKFNSEWIPWEDRVYKTGDLVKWLPDGNLEYHGRKDDQFKIRGYRIEPTEIEQYLTAHPKIENSIIVVQEFENEKTLIAYYQAKSKISTSDLRGYLAAYLPDYMIPSFFMHIENFLFTSNGKIDRKSLPKYEISPEKGIIPAGNETEQKLIAIYSEVLKVDSSIIGINSNFFDLGGHSLTMMFLNNKIEKAFNLKIPLKEMMRYSTVADLSKFMLKSTAVNHSAIQPAEKQDYYPLSSSQKRMYFLHEYNTGSLAYNLPAVVTLNGILKKEKLEAAFQKLIQRHNSLRTSFEFLDGNPIQRILPKVDFVITDLAKGEDTNKAIKNFIKPFDLHQAPLWRVGIMSVSNQEHIMVIDTHHIISDEVTNGLLLRDLISLYKGETLPELHIQYQDYVIWNLKENQQKEILKQKEYWLNQFVDEVPALQLPYDHARPKQQSEYGDKHAFNLSKNQIEQLKKIARAEGVTMYSLILAVYNVFLSKLSNQNDIVIGTPVVGRRHADLEKIAGVFINTLPIRNHLDGSQSFTAFLHKVQEVNSTAFENQLYPYDELIDALDLDRNGNRSPLFDVFLNYEFENEKLDLKDSELKIGSIDIPYPIAKFDLHLSVLETEENLNLSLAYSKDLFESASAERFAFYFVRIIDTVINNKNELLKDISILSAKEQNQLLVEFNDSAQDYGTDKTVLDLFSEQVLLHPNAQALIFEDDHVTYKELDSKSSIWAANLLDMGIKPGSVVALRMTRSIEMIATLLAIMKAGAAYMIIDSNLPGSRAAHMMEESTAFLIITNVEQQIEGLEAYNFLLVEDLNNHEIESETIKLPEINTENLAYLLYTSGSTGRPKGCMISHANLFNYIVWSNNYYFKNSEEGNWGITSSMSFDLSVTAVFTSLTRGKKLFIGNEKENLDQLLEDCFNNPEIDTVKLTPTHITLLKDLDIQNTNVTIIICGGEQLKKSHIKILKDLNKNIRIYNEYGPTETTVGCTSVEVSIIDEPITVGYPIANTKIYVLDANQKTVPIGVIGELYIGGSGVSKGYMGNPVLTAERFVSIENKTCYKTGDLARWDVEGRIEYIGRIDDQIKIRGYRIEPGEIELVLENLPFIEQAFVTVKGIDENKQLYAYIKGNNEIEPVVIKEILKDILPNYMIPSSFIWLDEFPYTVNGKIDHKALLNNEEKITVAYVNPSNYVEEKLVKIWSRILDLEEDEISVESNFITLGGHSLNVIQMANTINKEFGVQIKLDDIFNGKTIRELSELIGMKAWLETESDQKSTRKEIVL</sequence>
<dbReference type="RefSeq" id="WP_180859397.1">
    <property type="nucleotide sequence ID" value="NZ_CAIJDE010000049.1"/>
</dbReference>
<dbReference type="InterPro" id="IPR044894">
    <property type="entry name" value="TubC_N_sf"/>
</dbReference>
<dbReference type="FunFam" id="3.40.50.980:FF:000001">
    <property type="entry name" value="Non-ribosomal peptide synthetase"/>
    <property type="match status" value="2"/>
</dbReference>
<dbReference type="InterPro" id="IPR041464">
    <property type="entry name" value="TubC_N"/>
</dbReference>
<dbReference type="InterPro" id="IPR023213">
    <property type="entry name" value="CAT-like_dom_sf"/>
</dbReference>
<dbReference type="Pfam" id="PF18563">
    <property type="entry name" value="TubC_N"/>
    <property type="match status" value="1"/>
</dbReference>
<evidence type="ECO:0000256" key="3">
    <source>
        <dbReference type="ARBA" id="ARBA00022553"/>
    </source>
</evidence>
<dbReference type="PROSITE" id="PS00012">
    <property type="entry name" value="PHOSPHOPANTETHEINE"/>
    <property type="match status" value="1"/>
</dbReference>
<dbReference type="InterPro" id="IPR001242">
    <property type="entry name" value="Condensation_dom"/>
</dbReference>
<proteinExistence type="predicted"/>
<dbReference type="Pfam" id="PF00668">
    <property type="entry name" value="Condensation"/>
    <property type="match status" value="2"/>
</dbReference>
<dbReference type="SMART" id="SM00823">
    <property type="entry name" value="PKS_PP"/>
    <property type="match status" value="2"/>
</dbReference>
<dbReference type="PROSITE" id="PS50075">
    <property type="entry name" value="CARRIER"/>
    <property type="match status" value="2"/>
</dbReference>
<comment type="cofactor">
    <cofactor evidence="1">
        <name>pantetheine 4'-phosphate</name>
        <dbReference type="ChEBI" id="CHEBI:47942"/>
    </cofactor>
</comment>
<evidence type="ECO:0000313" key="5">
    <source>
        <dbReference type="EMBL" id="CAC9975508.1"/>
    </source>
</evidence>
<evidence type="ECO:0000313" key="6">
    <source>
        <dbReference type="Proteomes" id="UP000533639"/>
    </source>
</evidence>
<dbReference type="InterPro" id="IPR020845">
    <property type="entry name" value="AMP-binding_CS"/>
</dbReference>
<dbReference type="Gene3D" id="3.30.559.10">
    <property type="entry name" value="Chloramphenicol acetyltransferase-like domain"/>
    <property type="match status" value="2"/>
</dbReference>
<dbReference type="CDD" id="cd19531">
    <property type="entry name" value="LCL_NRPS-like"/>
    <property type="match status" value="1"/>
</dbReference>
<dbReference type="GO" id="GO:0044550">
    <property type="term" value="P:secondary metabolite biosynthetic process"/>
    <property type="evidence" value="ECO:0007669"/>
    <property type="project" value="TreeGrafter"/>
</dbReference>
<dbReference type="SUPFAM" id="SSF47336">
    <property type="entry name" value="ACP-like"/>
    <property type="match status" value="2"/>
</dbReference>